<feature type="chain" id="PRO_5020286144" evidence="1">
    <location>
        <begin position="30"/>
        <end position="132"/>
    </location>
</feature>
<evidence type="ECO:0000313" key="3">
    <source>
        <dbReference type="Proteomes" id="UP000295367"/>
    </source>
</evidence>
<reference evidence="2 3" key="1">
    <citation type="submission" date="2019-03" db="EMBL/GenBank/DDBJ databases">
        <title>Genomic Encyclopedia of Type Strains, Phase IV (KMG-IV): sequencing the most valuable type-strain genomes for metagenomic binning, comparative biology and taxonomic classification.</title>
        <authorList>
            <person name="Goeker M."/>
        </authorList>
    </citation>
    <scope>NUCLEOTIDE SEQUENCE [LARGE SCALE GENOMIC DNA]</scope>
    <source>
        <strain evidence="2 3">DSM 100309</strain>
    </source>
</reference>
<organism evidence="2 3">
    <name type="scientific">Sulfurirhabdus autotrophica</name>
    <dbReference type="NCBI Taxonomy" id="1706046"/>
    <lineage>
        <taxon>Bacteria</taxon>
        <taxon>Pseudomonadati</taxon>
        <taxon>Pseudomonadota</taxon>
        <taxon>Betaproteobacteria</taxon>
        <taxon>Nitrosomonadales</taxon>
        <taxon>Sulfuricellaceae</taxon>
        <taxon>Sulfurirhabdus</taxon>
    </lineage>
</organism>
<dbReference type="RefSeq" id="WP_189836505.1">
    <property type="nucleotide sequence ID" value="NZ_BHVT01000027.1"/>
</dbReference>
<evidence type="ECO:0000256" key="1">
    <source>
        <dbReference type="SAM" id="SignalP"/>
    </source>
</evidence>
<comment type="caution">
    <text evidence="2">The sequence shown here is derived from an EMBL/GenBank/DDBJ whole genome shotgun (WGS) entry which is preliminary data.</text>
</comment>
<gene>
    <name evidence="2" type="ORF">EDC63_111120</name>
</gene>
<evidence type="ECO:0000313" key="2">
    <source>
        <dbReference type="EMBL" id="TCV84774.1"/>
    </source>
</evidence>
<proteinExistence type="predicted"/>
<feature type="signal peptide" evidence="1">
    <location>
        <begin position="1"/>
        <end position="29"/>
    </location>
</feature>
<dbReference type="AlphaFoldDB" id="A0A4R3Y371"/>
<dbReference type="EMBL" id="SMCO01000011">
    <property type="protein sequence ID" value="TCV84774.1"/>
    <property type="molecule type" value="Genomic_DNA"/>
</dbReference>
<dbReference type="Proteomes" id="UP000295367">
    <property type="component" value="Unassembled WGS sequence"/>
</dbReference>
<keyword evidence="3" id="KW-1185">Reference proteome</keyword>
<accession>A0A4R3Y371</accession>
<keyword evidence="1" id="KW-0732">Signal</keyword>
<name>A0A4R3Y371_9PROT</name>
<protein>
    <submittedName>
        <fullName evidence="2">MSHA biogenesis protein MshK</fullName>
    </submittedName>
</protein>
<sequence length="132" mass="14104">MAEYLTKQSCRAGIIGVLLFVSSMSVTQAENFADPTRPPASLGIVESGAVASEAQGPVLQSVLISKGRKMAVISGQSVKLGEKFGDARLVRITESEVVLKSGKDVQTLKLLPEIEKRLVNSRHRAKAVGSRQ</sequence>